<evidence type="ECO:0008006" key="4">
    <source>
        <dbReference type="Google" id="ProtNLM"/>
    </source>
</evidence>
<keyword evidence="1" id="KW-1133">Transmembrane helix</keyword>
<accession>A0A2U3LAJ5</accession>
<evidence type="ECO:0000313" key="2">
    <source>
        <dbReference type="EMBL" id="SPF48918.1"/>
    </source>
</evidence>
<name>A0A2U3LAJ5_9BACT</name>
<evidence type="ECO:0000313" key="3">
    <source>
        <dbReference type="Proteomes" id="UP000238701"/>
    </source>
</evidence>
<organism evidence="2 3">
    <name type="scientific">Candidatus Sulfotelmatobacter kueseliae</name>
    <dbReference type="NCBI Taxonomy" id="2042962"/>
    <lineage>
        <taxon>Bacteria</taxon>
        <taxon>Pseudomonadati</taxon>
        <taxon>Acidobacteriota</taxon>
        <taxon>Terriglobia</taxon>
        <taxon>Terriglobales</taxon>
        <taxon>Candidatus Korobacteraceae</taxon>
        <taxon>Candidatus Sulfotelmatobacter</taxon>
    </lineage>
</organism>
<sequence>MSEREPASATPILDLTEPLPQPQVEGIRLRNVVALLTGIAAALVLPNLPVLAILLGYFTINLVVAVVHEFGHWLAGHSVGFRLTFLAIGPLWLKRDSGRWKLRWRRHLTGGLILMSIDRVRRVRRRLLIWVAGGPIASLTAGTAALISCRAEKIGGNPAIGLPMAGFAIFSLLAGIQSLRRVRFGRYAGDGMLFRTLLRSYGGAKQQIAAHALYMLKNRGVDRSLWSRRWMAMAATPTEILTTTFHTDWLKYELAADPETAAQCLERCLAASGPLSPEEREENLDELFLECAIFMAWHRHDAHKAEVWFKRAAHPERTSAVTRRKAEVALDWAHGDFDKALAGVKQGYESIQQTTGARTGQAESWSREWRARIQRSQDEYRLMEALCR</sequence>
<dbReference type="Proteomes" id="UP000238701">
    <property type="component" value="Unassembled WGS sequence"/>
</dbReference>
<dbReference type="AlphaFoldDB" id="A0A2U3LAJ5"/>
<keyword evidence="1" id="KW-0812">Transmembrane</keyword>
<feature type="transmembrane region" description="Helical" evidence="1">
    <location>
        <begin position="127"/>
        <end position="147"/>
    </location>
</feature>
<gene>
    <name evidence="2" type="ORF">SBA1_90054</name>
</gene>
<dbReference type="OrthoDB" id="872766at2"/>
<keyword evidence="1" id="KW-0472">Membrane</keyword>
<protein>
    <recommendedName>
        <fullName evidence="4">Peptidase M50 domain-containing protein</fullName>
    </recommendedName>
</protein>
<evidence type="ECO:0000256" key="1">
    <source>
        <dbReference type="SAM" id="Phobius"/>
    </source>
</evidence>
<feature type="transmembrane region" description="Helical" evidence="1">
    <location>
        <begin position="70"/>
        <end position="93"/>
    </location>
</feature>
<feature type="transmembrane region" description="Helical" evidence="1">
    <location>
        <begin position="159"/>
        <end position="176"/>
    </location>
</feature>
<proteinExistence type="predicted"/>
<reference evidence="3" key="1">
    <citation type="submission" date="2018-02" db="EMBL/GenBank/DDBJ databases">
        <authorList>
            <person name="Hausmann B."/>
        </authorList>
    </citation>
    <scope>NUCLEOTIDE SEQUENCE [LARGE SCALE GENOMIC DNA]</scope>
    <source>
        <strain evidence="3">Peat soil MAG SbA1</strain>
    </source>
</reference>
<feature type="transmembrane region" description="Helical" evidence="1">
    <location>
        <begin position="32"/>
        <end position="58"/>
    </location>
</feature>
<dbReference type="EMBL" id="OMOD01000188">
    <property type="protein sequence ID" value="SPF48918.1"/>
    <property type="molecule type" value="Genomic_DNA"/>
</dbReference>